<evidence type="ECO:0000313" key="3">
    <source>
        <dbReference type="Proteomes" id="UP000287166"/>
    </source>
</evidence>
<name>A0A401G8I3_9APHY</name>
<dbReference type="AlphaFoldDB" id="A0A401G8I3"/>
<dbReference type="Proteomes" id="UP000287166">
    <property type="component" value="Unassembled WGS sequence"/>
</dbReference>
<sequence length="92" mass="10493">MPSLSFFKVSRKTKRSSMDSRSSVDLRSSVDVPRPSMSSQGSSQSYLVSLPTQPMQIPQVRFASAEYLSCRPTAEMLDDDNMAWGSRRKWRR</sequence>
<proteinExistence type="predicted"/>
<feature type="compositionally biased region" description="Low complexity" evidence="1">
    <location>
        <begin position="25"/>
        <end position="45"/>
    </location>
</feature>
<protein>
    <submittedName>
        <fullName evidence="2">Uncharacterized protein</fullName>
    </submittedName>
</protein>
<accession>A0A401G8I3</accession>
<keyword evidence="3" id="KW-1185">Reference proteome</keyword>
<dbReference type="OrthoDB" id="2803610at2759"/>
<gene>
    <name evidence="2" type="ORF">SCP_0113750</name>
</gene>
<evidence type="ECO:0000256" key="1">
    <source>
        <dbReference type="SAM" id="MobiDB-lite"/>
    </source>
</evidence>
<organism evidence="2 3">
    <name type="scientific">Sparassis crispa</name>
    <dbReference type="NCBI Taxonomy" id="139825"/>
    <lineage>
        <taxon>Eukaryota</taxon>
        <taxon>Fungi</taxon>
        <taxon>Dikarya</taxon>
        <taxon>Basidiomycota</taxon>
        <taxon>Agaricomycotina</taxon>
        <taxon>Agaricomycetes</taxon>
        <taxon>Polyporales</taxon>
        <taxon>Sparassidaceae</taxon>
        <taxon>Sparassis</taxon>
    </lineage>
</organism>
<dbReference type="InParanoid" id="A0A401G8I3"/>
<dbReference type="GeneID" id="38775403"/>
<reference evidence="2 3" key="1">
    <citation type="journal article" date="2018" name="Sci. Rep.">
        <title>Genome sequence of the cauliflower mushroom Sparassis crispa (Hanabiratake) and its association with beneficial usage.</title>
        <authorList>
            <person name="Kiyama R."/>
            <person name="Furutani Y."/>
            <person name="Kawaguchi K."/>
            <person name="Nakanishi T."/>
        </authorList>
    </citation>
    <scope>NUCLEOTIDE SEQUENCE [LARGE SCALE GENOMIC DNA]</scope>
</reference>
<feature type="region of interest" description="Disordered" evidence="1">
    <location>
        <begin position="1"/>
        <end position="46"/>
    </location>
</feature>
<dbReference type="EMBL" id="BFAD01000001">
    <property type="protein sequence ID" value="GBE78486.1"/>
    <property type="molecule type" value="Genomic_DNA"/>
</dbReference>
<dbReference type="RefSeq" id="XP_027609399.1">
    <property type="nucleotide sequence ID" value="XM_027753598.1"/>
</dbReference>
<evidence type="ECO:0000313" key="2">
    <source>
        <dbReference type="EMBL" id="GBE78486.1"/>
    </source>
</evidence>
<comment type="caution">
    <text evidence="2">The sequence shown here is derived from an EMBL/GenBank/DDBJ whole genome shotgun (WGS) entry which is preliminary data.</text>
</comment>